<reference evidence="3" key="1">
    <citation type="submission" date="2020-05" db="EMBL/GenBank/DDBJ databases">
        <title>Mycena genomes resolve the evolution of fungal bioluminescence.</title>
        <authorList>
            <person name="Tsai I.J."/>
        </authorList>
    </citation>
    <scope>NUCLEOTIDE SEQUENCE</scope>
    <source>
        <strain evidence="3">CCC161011</strain>
    </source>
</reference>
<feature type="compositionally biased region" description="Pro residues" evidence="2">
    <location>
        <begin position="9"/>
        <end position="20"/>
    </location>
</feature>
<name>A0A8H7D7X4_9AGAR</name>
<feature type="compositionally biased region" description="Polar residues" evidence="2">
    <location>
        <begin position="375"/>
        <end position="389"/>
    </location>
</feature>
<accession>A0A8H7D7X4</accession>
<protein>
    <submittedName>
        <fullName evidence="3">Uncharacterized protein</fullName>
    </submittedName>
</protein>
<organism evidence="3 4">
    <name type="scientific">Mycena venus</name>
    <dbReference type="NCBI Taxonomy" id="2733690"/>
    <lineage>
        <taxon>Eukaryota</taxon>
        <taxon>Fungi</taxon>
        <taxon>Dikarya</taxon>
        <taxon>Basidiomycota</taxon>
        <taxon>Agaricomycotina</taxon>
        <taxon>Agaricomycetes</taxon>
        <taxon>Agaricomycetidae</taxon>
        <taxon>Agaricales</taxon>
        <taxon>Marasmiineae</taxon>
        <taxon>Mycenaceae</taxon>
        <taxon>Mycena</taxon>
    </lineage>
</organism>
<feature type="compositionally biased region" description="Pro residues" evidence="2">
    <location>
        <begin position="233"/>
        <end position="247"/>
    </location>
</feature>
<dbReference type="AlphaFoldDB" id="A0A8H7D7X4"/>
<comment type="caution">
    <text evidence="3">The sequence shown here is derived from an EMBL/GenBank/DDBJ whole genome shotgun (WGS) entry which is preliminary data.</text>
</comment>
<evidence type="ECO:0000313" key="4">
    <source>
        <dbReference type="Proteomes" id="UP000620124"/>
    </source>
</evidence>
<feature type="compositionally biased region" description="Polar residues" evidence="2">
    <location>
        <begin position="457"/>
        <end position="476"/>
    </location>
</feature>
<dbReference type="OrthoDB" id="3008370at2759"/>
<evidence type="ECO:0000313" key="3">
    <source>
        <dbReference type="EMBL" id="KAF7362128.1"/>
    </source>
</evidence>
<keyword evidence="4" id="KW-1185">Reference proteome</keyword>
<sequence>MIGTFPRSPIRPPASAPEPPVAGSSRRHSHRSKATTSVKDLAAIIRIEQHEHRETQRELSRVTELLRLQTLRADEAQQNLILVTERLKIVNEQKLAAVREAARANESLGLYKFQLETAQNEILRAQSVFDIVERERYQAELAGAKSRTAARRLNEKHKVHLAREEGRRLGMKEGFQAGRLGVFADSGDTPAPSNFGGTQTYDYYADGGDFANELLDSPDESVATDDLYSRPQSPNPPSIAPLHPPVHAPTHPRPLSNAPPTQSRETPAPLPVPPPASATAVPAPAAPIGPLSPLFAPFHDIHPIPVHNQALHPRHEHVDIPPDGYIPSKGPDGVIHVPPAHDFIPQREASPPRSNGSIVEESAIAPSTFARAMSPRQQNRAQAAPSTRAESVRRAPSTTGSIRPVQMPTPRMNTNLPGIERQAQQRSSWSSDFFGGGATAHPNPSDSSSGPIPINVQPPSRGSYASSAQPNSNSTVLGPAATGTSPMPGADAAASEGLGDDPDAGQHAGHVNHSS</sequence>
<evidence type="ECO:0000256" key="2">
    <source>
        <dbReference type="SAM" id="MobiDB-lite"/>
    </source>
</evidence>
<feature type="region of interest" description="Disordered" evidence="2">
    <location>
        <begin position="368"/>
        <end position="515"/>
    </location>
</feature>
<feature type="region of interest" description="Disordered" evidence="2">
    <location>
        <begin position="1"/>
        <end position="36"/>
    </location>
</feature>
<evidence type="ECO:0000256" key="1">
    <source>
        <dbReference type="SAM" id="Coils"/>
    </source>
</evidence>
<feature type="region of interest" description="Disordered" evidence="2">
    <location>
        <begin position="221"/>
        <end position="284"/>
    </location>
</feature>
<keyword evidence="1" id="KW-0175">Coiled coil</keyword>
<feature type="compositionally biased region" description="Polar residues" evidence="2">
    <location>
        <begin position="411"/>
        <end position="431"/>
    </location>
</feature>
<dbReference type="EMBL" id="JACAZI010000004">
    <property type="protein sequence ID" value="KAF7362128.1"/>
    <property type="molecule type" value="Genomic_DNA"/>
</dbReference>
<feature type="coiled-coil region" evidence="1">
    <location>
        <begin position="73"/>
        <end position="135"/>
    </location>
</feature>
<proteinExistence type="predicted"/>
<gene>
    <name evidence="3" type="ORF">MVEN_00558800</name>
</gene>
<dbReference type="Proteomes" id="UP000620124">
    <property type="component" value="Unassembled WGS sequence"/>
</dbReference>